<gene>
    <name evidence="2" type="ORF">METZ01_LOCUS166160</name>
</gene>
<feature type="region of interest" description="Disordered" evidence="1">
    <location>
        <begin position="73"/>
        <end position="102"/>
    </location>
</feature>
<feature type="compositionally biased region" description="Pro residues" evidence="1">
    <location>
        <begin position="73"/>
        <end position="87"/>
    </location>
</feature>
<sequence>MRIYTASAIVVFSAIMLATTVCGGESSPTPNIDATVEEKVQVELTTEASIVAQAKERLVKTIPTAIALPTPIPTPLPTSTPVPPTSAPVPAAHSPLPTTTATPVPLTATATVTSAAPPAQVPDTPVPTESPGSKTIDCSLGEDQRTVSCEASEGLSGEWSSNASTRTLGGNTFEFTVDLEVPQIVVELKACVNDDCSTLTAFIEPPPTRPFETNRKDEAGERNAQIEKQEAPFWNEPMWPISQMCTGSFQFTHMIVDVADVDSIGVSPGGHIAPHDHMAYWGTGDIENQPQKSGDEKQSSEKVQLFSPADIFFISLGTNNKEWGGTLFTCDGHGILLGHVSDPSDELNLIFSQNEPEPGCDDNSCSWRFPTFIPAGTPLFKSSGYTSGFDFGLMLVGLTAEGLQKQPGYGYSITPWRTGGSGNSVCPLEYFEEPLRSEYTKFLGDFRCGPFNQDVPGTAMGFWLDTPSTEIYPGIAFKDEWDVDEWKTIWLFQDFRKTASSNYNITVGNNIFGLDHGPHGEYSYIASESGSVNRAWDDIRPGKNYCIELRVKENMFVVDEDVQKILIIKVSDDGNQLTVEALDNNECGDGPWVFQGGEWSFYR</sequence>
<protein>
    <submittedName>
        <fullName evidence="2">Uncharacterized protein</fullName>
    </submittedName>
</protein>
<organism evidence="2">
    <name type="scientific">marine metagenome</name>
    <dbReference type="NCBI Taxonomy" id="408172"/>
    <lineage>
        <taxon>unclassified sequences</taxon>
        <taxon>metagenomes</taxon>
        <taxon>ecological metagenomes</taxon>
    </lineage>
</organism>
<reference evidence="2" key="1">
    <citation type="submission" date="2018-05" db="EMBL/GenBank/DDBJ databases">
        <authorList>
            <person name="Lanie J.A."/>
            <person name="Ng W.-L."/>
            <person name="Kazmierczak K.M."/>
            <person name="Andrzejewski T.M."/>
            <person name="Davidsen T.M."/>
            <person name="Wayne K.J."/>
            <person name="Tettelin H."/>
            <person name="Glass J.I."/>
            <person name="Rusch D."/>
            <person name="Podicherti R."/>
            <person name="Tsui H.-C.T."/>
            <person name="Winkler M.E."/>
        </authorList>
    </citation>
    <scope>NUCLEOTIDE SEQUENCE</scope>
</reference>
<feature type="compositionally biased region" description="Low complexity" evidence="1">
    <location>
        <begin position="88"/>
        <end position="102"/>
    </location>
</feature>
<proteinExistence type="predicted"/>
<accession>A0A382BHL9</accession>
<dbReference type="EMBL" id="UINC01029858">
    <property type="protein sequence ID" value="SVB13306.1"/>
    <property type="molecule type" value="Genomic_DNA"/>
</dbReference>
<dbReference type="AlphaFoldDB" id="A0A382BHL9"/>
<evidence type="ECO:0000256" key="1">
    <source>
        <dbReference type="SAM" id="MobiDB-lite"/>
    </source>
</evidence>
<name>A0A382BHL9_9ZZZZ</name>
<evidence type="ECO:0000313" key="2">
    <source>
        <dbReference type="EMBL" id="SVB13306.1"/>
    </source>
</evidence>